<keyword evidence="1" id="KW-0175">Coiled coil</keyword>
<keyword evidence="4" id="KW-1185">Reference proteome</keyword>
<feature type="compositionally biased region" description="Pro residues" evidence="2">
    <location>
        <begin position="104"/>
        <end position="115"/>
    </location>
</feature>
<comment type="caution">
    <text evidence="3">The sequence shown here is derived from an EMBL/GenBank/DDBJ whole genome shotgun (WGS) entry which is preliminary data.</text>
</comment>
<dbReference type="PANTHER" id="PTHR46601:SF2">
    <property type="entry name" value="UBIQUITIN-LIKE PROTEASE FAMILY PROFILE DOMAIN-CONTAINING PROTEIN"/>
    <property type="match status" value="1"/>
</dbReference>
<organism evidence="3 4">
    <name type="scientific">Araneus ventricosus</name>
    <name type="common">Orbweaver spider</name>
    <name type="synonym">Epeira ventricosa</name>
    <dbReference type="NCBI Taxonomy" id="182803"/>
    <lineage>
        <taxon>Eukaryota</taxon>
        <taxon>Metazoa</taxon>
        <taxon>Ecdysozoa</taxon>
        <taxon>Arthropoda</taxon>
        <taxon>Chelicerata</taxon>
        <taxon>Arachnida</taxon>
        <taxon>Araneae</taxon>
        <taxon>Araneomorphae</taxon>
        <taxon>Entelegynae</taxon>
        <taxon>Araneoidea</taxon>
        <taxon>Araneidae</taxon>
        <taxon>Araneus</taxon>
    </lineage>
</organism>
<accession>A0A4Y2E9L4</accession>
<sequence length="859" mass="100202">MAREKKRISEEEKLKRRRGQKKESMRRAREKLRQVPEKHEEEKRKHREQYRKKKETGKVKPISKCSDREKRKIRKDWRKRAKKYRESQKLKNKTDDFLNMDTPPMTPEPMPGPSNIPDPVPSYESPMYLLNKRGVNRQESGKKKVKQGREKMKKQIKNLEKKLKLSEKMNAKLRQRLWRSSKQKSAQESPRTKVSKLLKGTKNVSKTVKKKLLFSELLVSKIKSTYIRSNTAEKRILKSATSGILEKYRCQGYFTSLTSRWKTNLSYGRTERKIKLEKLRGDVKAFLESDMTSRLTAGKKETITRNRQKCQMRLLNDSLKSLHKKFLAAYPCYKDGDLTVSYPLFCKLRPFWILQPKAIYRQTCLCKIHTNMALLVRSMKISKMIKQSTPQEVIKSICCTNMKEECLERTCQECNKKIVTTLYYDPQTKIKFERWVTKKVKVIIHGNEKISQKTVKETVECSKQEIFKEFMKSMPTFMQHVNNVNHQHQIINKIKENLQKKEALLHIDFSENFNCKYAEEIQSTHFGSSKKQLSLHTSVLYCNQQLENKTKPLCFCTVSENLRHDAAAICIHLKPILQERVVQVPQLETLHILSDGPSTQYKNKKIFCLLGTFIARETGAFRCVWHFSETGHGKGAPDDVGGTLKRTADNIIAQGHDITGQDEFVSLLKSSCPGIKVIGINKDADAEMKKIDDLLEKKNIATFKGTMKAHQIAWSKKNKQFLDVRRLSCITCKPEEKCIHFSLGQFHLAYKKQKKETDDHNSSNLDADEVLKNKYLIVCFEGKKNFKKHYIGVVTEEHQNKCKVNFLRRSGNKVFSFPQQVDEEVIDKKNIIKILKFPNMNTRGCFIFEDKLTSFTNLE</sequence>
<feature type="compositionally biased region" description="Basic and acidic residues" evidence="2">
    <location>
        <begin position="1"/>
        <end position="14"/>
    </location>
</feature>
<gene>
    <name evidence="3" type="ORF">AVEN_151319_1</name>
</gene>
<evidence type="ECO:0000313" key="4">
    <source>
        <dbReference type="Proteomes" id="UP000499080"/>
    </source>
</evidence>
<evidence type="ECO:0000313" key="3">
    <source>
        <dbReference type="EMBL" id="GBM25840.1"/>
    </source>
</evidence>
<name>A0A4Y2E9L4_ARAVE</name>
<dbReference type="AlphaFoldDB" id="A0A4Y2E9L4"/>
<dbReference type="Proteomes" id="UP000499080">
    <property type="component" value="Unassembled WGS sequence"/>
</dbReference>
<feature type="compositionally biased region" description="Basic residues" evidence="2">
    <location>
        <begin position="44"/>
        <end position="55"/>
    </location>
</feature>
<evidence type="ECO:0000256" key="2">
    <source>
        <dbReference type="SAM" id="MobiDB-lite"/>
    </source>
</evidence>
<evidence type="ECO:0000256" key="1">
    <source>
        <dbReference type="SAM" id="Coils"/>
    </source>
</evidence>
<proteinExistence type="predicted"/>
<feature type="compositionally biased region" description="Basic residues" evidence="2">
    <location>
        <begin position="71"/>
        <end position="83"/>
    </location>
</feature>
<feature type="compositionally biased region" description="Basic and acidic residues" evidence="2">
    <location>
        <begin position="21"/>
        <end position="43"/>
    </location>
</feature>
<reference evidence="3 4" key="1">
    <citation type="journal article" date="2019" name="Sci. Rep.">
        <title>Orb-weaving spider Araneus ventricosus genome elucidates the spidroin gene catalogue.</title>
        <authorList>
            <person name="Kono N."/>
            <person name="Nakamura H."/>
            <person name="Ohtoshi R."/>
            <person name="Moran D.A.P."/>
            <person name="Shinohara A."/>
            <person name="Yoshida Y."/>
            <person name="Fujiwara M."/>
            <person name="Mori M."/>
            <person name="Tomita M."/>
            <person name="Arakawa K."/>
        </authorList>
    </citation>
    <scope>NUCLEOTIDE SEQUENCE [LARGE SCALE GENOMIC DNA]</scope>
</reference>
<dbReference type="OrthoDB" id="6437751at2759"/>
<dbReference type="EMBL" id="BGPR01000548">
    <property type="protein sequence ID" value="GBM25840.1"/>
    <property type="molecule type" value="Genomic_DNA"/>
</dbReference>
<feature type="region of interest" description="Disordered" evidence="2">
    <location>
        <begin position="1"/>
        <end position="115"/>
    </location>
</feature>
<dbReference type="PANTHER" id="PTHR46601">
    <property type="entry name" value="ULP_PROTEASE DOMAIN-CONTAINING PROTEIN"/>
    <property type="match status" value="1"/>
</dbReference>
<feature type="coiled-coil region" evidence="1">
    <location>
        <begin position="142"/>
        <end position="176"/>
    </location>
</feature>
<feature type="compositionally biased region" description="Basic and acidic residues" evidence="2">
    <location>
        <begin position="84"/>
        <end position="96"/>
    </location>
</feature>
<protein>
    <submittedName>
        <fullName evidence="3">Uncharacterized protein</fullName>
    </submittedName>
</protein>